<keyword evidence="3" id="KW-1185">Reference proteome</keyword>
<dbReference type="InterPro" id="IPR011681">
    <property type="entry name" value="GcrA"/>
</dbReference>
<organism evidence="2 3">
    <name type="scientific">Fodinicurvata halophila</name>
    <dbReference type="NCBI Taxonomy" id="1419723"/>
    <lineage>
        <taxon>Bacteria</taxon>
        <taxon>Pseudomonadati</taxon>
        <taxon>Pseudomonadota</taxon>
        <taxon>Alphaproteobacteria</taxon>
        <taxon>Rhodospirillales</taxon>
        <taxon>Rhodovibrionaceae</taxon>
        <taxon>Fodinicurvata</taxon>
    </lineage>
</organism>
<evidence type="ECO:0000313" key="2">
    <source>
        <dbReference type="EMBL" id="MFC4353080.1"/>
    </source>
</evidence>
<accession>A0ABV8URD6</accession>
<dbReference type="Proteomes" id="UP001595799">
    <property type="component" value="Unassembled WGS sequence"/>
</dbReference>
<feature type="region of interest" description="Disordered" evidence="1">
    <location>
        <begin position="16"/>
        <end position="149"/>
    </location>
</feature>
<dbReference type="Pfam" id="PF07750">
    <property type="entry name" value="GcrA"/>
    <property type="match status" value="1"/>
</dbReference>
<dbReference type="RefSeq" id="WP_382423454.1">
    <property type="nucleotide sequence ID" value="NZ_JBHSCW010000010.1"/>
</dbReference>
<gene>
    <name evidence="2" type="ORF">ACFOW6_16140</name>
</gene>
<dbReference type="EMBL" id="JBHSCW010000010">
    <property type="protein sequence ID" value="MFC4353080.1"/>
    <property type="molecule type" value="Genomic_DNA"/>
</dbReference>
<evidence type="ECO:0000256" key="1">
    <source>
        <dbReference type="SAM" id="MobiDB-lite"/>
    </source>
</evidence>
<protein>
    <submittedName>
        <fullName evidence="2">GcrA family cell cycle regulator</fullName>
    </submittedName>
</protein>
<reference evidence="3" key="1">
    <citation type="journal article" date="2019" name="Int. J. Syst. Evol. Microbiol.">
        <title>The Global Catalogue of Microorganisms (GCM) 10K type strain sequencing project: providing services to taxonomists for standard genome sequencing and annotation.</title>
        <authorList>
            <consortium name="The Broad Institute Genomics Platform"/>
            <consortium name="The Broad Institute Genome Sequencing Center for Infectious Disease"/>
            <person name="Wu L."/>
            <person name="Ma J."/>
        </authorList>
    </citation>
    <scope>NUCLEOTIDE SEQUENCE [LARGE SCALE GENOMIC DNA]</scope>
    <source>
        <strain evidence="3">CECT 8472</strain>
    </source>
</reference>
<feature type="compositionally biased region" description="Low complexity" evidence="1">
    <location>
        <begin position="78"/>
        <end position="101"/>
    </location>
</feature>
<name>A0ABV8URD6_9PROT</name>
<proteinExistence type="predicted"/>
<comment type="caution">
    <text evidence="2">The sequence shown here is derived from an EMBL/GenBank/DDBJ whole genome shotgun (WGS) entry which is preliminary data.</text>
</comment>
<sequence length="191" mass="20322">MTWTAERIDELSRLWSEGQSASAIGKQLGISKNAVVGKAHRLKLPSRPSPIRKQEAGTSTPARKRSDSLAMPARGENSGETAETAQQAAGQASQGETATAAPPSQPAEMPQPAKARPSRATAPKRPQPVTRKLPQAEAGISNRKCQWPIGDPSQPDFHFCESPAAPGRPYCAEHCAMAYITRSKDKGSEAA</sequence>
<dbReference type="Gene3D" id="1.10.10.60">
    <property type="entry name" value="Homeodomain-like"/>
    <property type="match status" value="1"/>
</dbReference>
<evidence type="ECO:0000313" key="3">
    <source>
        <dbReference type="Proteomes" id="UP001595799"/>
    </source>
</evidence>